<sequence length="503" mass="53260">MISPLPQSLPKECRKAEKIFKSFMQPNRNGLDGVIPRHVLANARGFVIFTVVKAGFLLSARGGSGIVIARLGNGQWSAPSAIGTAGMGFGGQAGAELTEFLIVLNSQAALKSFMAAGKITVGGNLSVALGPLGRNGELSGSVNTRGKVAAMYSYSKTRGLFGGLSIEGSVIMERQDANASAYHTPGVTVKSLLSGQIPPPPWASGLYEALSKVIISYAGWIDDAPPQDHMTTGSEYAFGRTSSNPSVGQSSTGPFGSGESARRSTVSAAAIRPAITGRAWSDIDDEEEEERKSQFRSPTSFTPSEADRIRGEDPFEASQTRGQGPQTHGFTTHFDSDYDPVHDGSHSRNTSSLIHSPESSPQSYGGALRARPPEKQDDPFNHSAYSNSATAFTGGRSSYSISPTRTGGGLSRVSPPISASTTPFSSSAHSTRALSPEITESIANGFDHAIALYDYAAQEVGDLSFKKGDIIIILQKSESTDDWWTGRIQSRQGLFPANFVQVV</sequence>
<dbReference type="InterPro" id="IPR033643">
    <property type="entry name" value="SYLF_SH3YL1-like"/>
</dbReference>
<dbReference type="GO" id="GO:0030479">
    <property type="term" value="C:actin cortical patch"/>
    <property type="evidence" value="ECO:0007669"/>
    <property type="project" value="TreeGrafter"/>
</dbReference>
<dbReference type="EMBL" id="MU128915">
    <property type="protein sequence ID" value="KAF9519905.1"/>
    <property type="molecule type" value="Genomic_DNA"/>
</dbReference>
<dbReference type="FunFam" id="2.30.30.40:FF:000100">
    <property type="entry name" value="SH3 domain-containing YSC84-like protein 1"/>
    <property type="match status" value="1"/>
</dbReference>
<evidence type="ECO:0000313" key="6">
    <source>
        <dbReference type="EMBL" id="KAF9519905.1"/>
    </source>
</evidence>
<dbReference type="PRINTS" id="PR00452">
    <property type="entry name" value="SH3DOMAIN"/>
</dbReference>
<organism evidence="6 7">
    <name type="scientific">Hydnum rufescens UP504</name>
    <dbReference type="NCBI Taxonomy" id="1448309"/>
    <lineage>
        <taxon>Eukaryota</taxon>
        <taxon>Fungi</taxon>
        <taxon>Dikarya</taxon>
        <taxon>Basidiomycota</taxon>
        <taxon>Agaricomycotina</taxon>
        <taxon>Agaricomycetes</taxon>
        <taxon>Cantharellales</taxon>
        <taxon>Hydnaceae</taxon>
        <taxon>Hydnum</taxon>
    </lineage>
</organism>
<dbReference type="GO" id="GO:0035091">
    <property type="term" value="F:phosphatidylinositol binding"/>
    <property type="evidence" value="ECO:0007669"/>
    <property type="project" value="TreeGrafter"/>
</dbReference>
<evidence type="ECO:0000256" key="2">
    <source>
        <dbReference type="ARBA" id="ARBA00022443"/>
    </source>
</evidence>
<dbReference type="InterPro" id="IPR001452">
    <property type="entry name" value="SH3_domain"/>
</dbReference>
<gene>
    <name evidence="6" type="ORF">BS47DRAFT_1312139</name>
</gene>
<dbReference type="GO" id="GO:0051015">
    <property type="term" value="F:actin filament binding"/>
    <property type="evidence" value="ECO:0007669"/>
    <property type="project" value="TreeGrafter"/>
</dbReference>
<dbReference type="PROSITE" id="PS50002">
    <property type="entry name" value="SH3"/>
    <property type="match status" value="1"/>
</dbReference>
<dbReference type="InterPro" id="IPR051702">
    <property type="entry name" value="SH3_domain_YSC84-like"/>
</dbReference>
<dbReference type="InterPro" id="IPR036028">
    <property type="entry name" value="SH3-like_dom_sf"/>
</dbReference>
<dbReference type="Pfam" id="PF00018">
    <property type="entry name" value="SH3_1"/>
    <property type="match status" value="1"/>
</dbReference>
<feature type="compositionally biased region" description="Polar residues" evidence="4">
    <location>
        <begin position="347"/>
        <end position="363"/>
    </location>
</feature>
<dbReference type="Pfam" id="PF04366">
    <property type="entry name" value="Ysc84"/>
    <property type="match status" value="1"/>
</dbReference>
<evidence type="ECO:0000259" key="5">
    <source>
        <dbReference type="PROSITE" id="PS50002"/>
    </source>
</evidence>
<dbReference type="SUPFAM" id="SSF50044">
    <property type="entry name" value="SH3-domain"/>
    <property type="match status" value="1"/>
</dbReference>
<comment type="caution">
    <text evidence="6">The sequence shown here is derived from an EMBL/GenBank/DDBJ whole genome shotgun (WGS) entry which is preliminary data.</text>
</comment>
<feature type="compositionally biased region" description="Polar residues" evidence="4">
    <location>
        <begin position="231"/>
        <end position="254"/>
    </location>
</feature>
<dbReference type="CDD" id="cd11842">
    <property type="entry name" value="SH3_Ysc84p_like"/>
    <property type="match status" value="1"/>
</dbReference>
<feature type="compositionally biased region" description="Polar residues" evidence="4">
    <location>
        <begin position="317"/>
        <end position="330"/>
    </location>
</feature>
<evidence type="ECO:0000256" key="4">
    <source>
        <dbReference type="SAM" id="MobiDB-lite"/>
    </source>
</evidence>
<dbReference type="PANTHER" id="PTHR15629:SF2">
    <property type="entry name" value="SH3 DOMAIN-CONTAINING YSC84-LIKE PROTEIN 1"/>
    <property type="match status" value="1"/>
</dbReference>
<dbReference type="AlphaFoldDB" id="A0A9P6B998"/>
<evidence type="ECO:0000256" key="1">
    <source>
        <dbReference type="ARBA" id="ARBA00007761"/>
    </source>
</evidence>
<dbReference type="InterPro" id="IPR007461">
    <property type="entry name" value="Ysc84_actin-binding"/>
</dbReference>
<dbReference type="PRINTS" id="PR01887">
    <property type="entry name" value="SPECTRNALPHA"/>
</dbReference>
<dbReference type="PANTHER" id="PTHR15629">
    <property type="entry name" value="SH3YL1 PROTEIN"/>
    <property type="match status" value="1"/>
</dbReference>
<dbReference type="OrthoDB" id="443981at2759"/>
<protein>
    <recommendedName>
        <fullName evidence="5">SH3 domain-containing protein</fullName>
    </recommendedName>
</protein>
<keyword evidence="7" id="KW-1185">Reference proteome</keyword>
<feature type="compositionally biased region" description="Polar residues" evidence="4">
    <location>
        <begin position="417"/>
        <end position="430"/>
    </location>
</feature>
<dbReference type="Proteomes" id="UP000886523">
    <property type="component" value="Unassembled WGS sequence"/>
</dbReference>
<accession>A0A9P6B998</accession>
<evidence type="ECO:0000313" key="7">
    <source>
        <dbReference type="Proteomes" id="UP000886523"/>
    </source>
</evidence>
<dbReference type="GO" id="GO:0051017">
    <property type="term" value="P:actin filament bundle assembly"/>
    <property type="evidence" value="ECO:0007669"/>
    <property type="project" value="TreeGrafter"/>
</dbReference>
<name>A0A9P6B998_9AGAM</name>
<dbReference type="SMART" id="SM00326">
    <property type="entry name" value="SH3"/>
    <property type="match status" value="1"/>
</dbReference>
<feature type="region of interest" description="Disordered" evidence="4">
    <location>
        <begin position="231"/>
        <end position="430"/>
    </location>
</feature>
<dbReference type="CDD" id="cd11525">
    <property type="entry name" value="SYLF_SH3YL1_like"/>
    <property type="match status" value="1"/>
</dbReference>
<comment type="similarity">
    <text evidence="1">Belongs to the SH3YL1 family.</text>
</comment>
<feature type="compositionally biased region" description="Basic and acidic residues" evidence="4">
    <location>
        <begin position="334"/>
        <end position="346"/>
    </location>
</feature>
<dbReference type="Gene3D" id="2.30.30.40">
    <property type="entry name" value="SH3 Domains"/>
    <property type="match status" value="1"/>
</dbReference>
<keyword evidence="2 3" id="KW-0728">SH3 domain</keyword>
<proteinExistence type="inferred from homology"/>
<feature type="compositionally biased region" description="Basic and acidic residues" evidence="4">
    <location>
        <begin position="371"/>
        <end position="380"/>
    </location>
</feature>
<reference evidence="6" key="1">
    <citation type="journal article" date="2020" name="Nat. Commun.">
        <title>Large-scale genome sequencing of mycorrhizal fungi provides insights into the early evolution of symbiotic traits.</title>
        <authorList>
            <person name="Miyauchi S."/>
            <person name="Kiss E."/>
            <person name="Kuo A."/>
            <person name="Drula E."/>
            <person name="Kohler A."/>
            <person name="Sanchez-Garcia M."/>
            <person name="Morin E."/>
            <person name="Andreopoulos B."/>
            <person name="Barry K.W."/>
            <person name="Bonito G."/>
            <person name="Buee M."/>
            <person name="Carver A."/>
            <person name="Chen C."/>
            <person name="Cichocki N."/>
            <person name="Clum A."/>
            <person name="Culley D."/>
            <person name="Crous P.W."/>
            <person name="Fauchery L."/>
            <person name="Girlanda M."/>
            <person name="Hayes R.D."/>
            <person name="Keri Z."/>
            <person name="LaButti K."/>
            <person name="Lipzen A."/>
            <person name="Lombard V."/>
            <person name="Magnuson J."/>
            <person name="Maillard F."/>
            <person name="Murat C."/>
            <person name="Nolan M."/>
            <person name="Ohm R.A."/>
            <person name="Pangilinan J."/>
            <person name="Pereira M.F."/>
            <person name="Perotto S."/>
            <person name="Peter M."/>
            <person name="Pfister S."/>
            <person name="Riley R."/>
            <person name="Sitrit Y."/>
            <person name="Stielow J.B."/>
            <person name="Szollosi G."/>
            <person name="Zifcakova L."/>
            <person name="Stursova M."/>
            <person name="Spatafora J.W."/>
            <person name="Tedersoo L."/>
            <person name="Vaario L.M."/>
            <person name="Yamada A."/>
            <person name="Yan M."/>
            <person name="Wang P."/>
            <person name="Xu J."/>
            <person name="Bruns T."/>
            <person name="Baldrian P."/>
            <person name="Vilgalys R."/>
            <person name="Dunand C."/>
            <person name="Henrissat B."/>
            <person name="Grigoriev I.V."/>
            <person name="Hibbett D."/>
            <person name="Nagy L.G."/>
            <person name="Martin F.M."/>
        </authorList>
    </citation>
    <scope>NUCLEOTIDE SEQUENCE</scope>
    <source>
        <strain evidence="6">UP504</strain>
    </source>
</reference>
<dbReference type="GO" id="GO:0051666">
    <property type="term" value="P:actin cortical patch localization"/>
    <property type="evidence" value="ECO:0007669"/>
    <property type="project" value="TreeGrafter"/>
</dbReference>
<evidence type="ECO:0000256" key="3">
    <source>
        <dbReference type="PROSITE-ProRule" id="PRU00192"/>
    </source>
</evidence>
<feature type="domain" description="SH3" evidence="5">
    <location>
        <begin position="444"/>
        <end position="503"/>
    </location>
</feature>
<feature type="compositionally biased region" description="Polar residues" evidence="4">
    <location>
        <begin position="383"/>
        <end position="405"/>
    </location>
</feature>